<evidence type="ECO:0000256" key="5">
    <source>
        <dbReference type="ARBA" id="ARBA00023239"/>
    </source>
</evidence>
<keyword evidence="9" id="KW-1185">Reference proteome</keyword>
<dbReference type="GO" id="GO:0006777">
    <property type="term" value="P:Mo-molybdopterin cofactor biosynthetic process"/>
    <property type="evidence" value="ECO:0007669"/>
    <property type="project" value="UniProtKB-UniRule"/>
</dbReference>
<dbReference type="InterPro" id="IPR036522">
    <property type="entry name" value="MoaC_sf"/>
</dbReference>
<comment type="caution">
    <text evidence="8">The sequence shown here is derived from an EMBL/GenBank/DDBJ whole genome shotgun (WGS) entry which is preliminary data.</text>
</comment>
<dbReference type="UniPathway" id="UPA00344"/>
<dbReference type="InterPro" id="IPR047594">
    <property type="entry name" value="MoaC_bact/euk"/>
</dbReference>
<dbReference type="InterPro" id="IPR023045">
    <property type="entry name" value="MoaC"/>
</dbReference>
<dbReference type="EMBL" id="VSIX01000027">
    <property type="protein sequence ID" value="TYB31833.1"/>
    <property type="molecule type" value="Genomic_DNA"/>
</dbReference>
<feature type="active site" evidence="6">
    <location>
        <position position="126"/>
    </location>
</feature>
<dbReference type="PANTHER" id="PTHR22960:SF0">
    <property type="entry name" value="MOLYBDENUM COFACTOR BIOSYNTHESIS PROTEIN 1"/>
    <property type="match status" value="1"/>
</dbReference>
<evidence type="ECO:0000256" key="6">
    <source>
        <dbReference type="HAMAP-Rule" id="MF_01224"/>
    </source>
</evidence>
<reference evidence="8" key="1">
    <citation type="submission" date="2019-08" db="EMBL/GenBank/DDBJ databases">
        <title>Genomic characterization of a novel candidate phylum (ARYD3) from a high temperature, high salinity tertiary oil reservoir in north central Oklahoma, USA.</title>
        <authorList>
            <person name="Youssef N.H."/>
            <person name="Yadav A."/>
            <person name="Elshahed M.S."/>
        </authorList>
    </citation>
    <scope>NUCLEOTIDE SEQUENCE [LARGE SCALE GENOMIC DNA]</scope>
    <source>
        <strain evidence="8">ARYD3</strain>
    </source>
</reference>
<evidence type="ECO:0000256" key="4">
    <source>
        <dbReference type="ARBA" id="ARBA00023150"/>
    </source>
</evidence>
<keyword evidence="5 6" id="KW-0456">Lyase</keyword>
<comment type="catalytic activity">
    <reaction evidence="1 6">
        <text>(8S)-3',8-cyclo-7,8-dihydroguanosine 5'-triphosphate = cyclic pyranopterin phosphate + diphosphate</text>
        <dbReference type="Rhea" id="RHEA:49580"/>
        <dbReference type="ChEBI" id="CHEBI:33019"/>
        <dbReference type="ChEBI" id="CHEBI:59648"/>
        <dbReference type="ChEBI" id="CHEBI:131766"/>
        <dbReference type="EC" id="4.6.1.17"/>
    </reaction>
</comment>
<sequence>MNSFSHLDKDGRINMVDVGNKKVTHRTAVAEGKIYINHEIYKAIKNDEVKKGNVLNTAEIAGIMAAKKVPEMIPLCHQLNLSKVDVKAELKEKYVRIESFVRCEGKTGVEMEALQAVNTALLTVYDMCKAMGKDMEISNVHLLEKTGGKSGKYKRKKK</sequence>
<dbReference type="NCBIfam" id="TIGR00581">
    <property type="entry name" value="moaC"/>
    <property type="match status" value="1"/>
</dbReference>
<dbReference type="NCBIfam" id="NF006870">
    <property type="entry name" value="PRK09364.1"/>
    <property type="match status" value="1"/>
</dbReference>
<dbReference type="EC" id="4.6.1.17" evidence="3 6"/>
<dbReference type="InterPro" id="IPR002820">
    <property type="entry name" value="Mopterin_CF_biosynth-C_dom"/>
</dbReference>
<organism evidence="8 9">
    <name type="scientific">Candidatus Mcinerneyibacterium aminivorans</name>
    <dbReference type="NCBI Taxonomy" id="2703815"/>
    <lineage>
        <taxon>Bacteria</taxon>
        <taxon>Candidatus Macinerneyibacteriota</taxon>
        <taxon>Candidatus Mcinerneyibacteria</taxon>
        <taxon>Candidatus Mcinerneyibacteriales</taxon>
        <taxon>Candidatus Mcinerneyibacteriaceae</taxon>
        <taxon>Candidatus Mcinerneyibacterium</taxon>
    </lineage>
</organism>
<keyword evidence="4 6" id="KW-0501">Molybdenum cofactor biosynthesis</keyword>
<comment type="function">
    <text evidence="6">Catalyzes the conversion of (8S)-3',8-cyclo-7,8-dihydroguanosine 5'-triphosphate to cyclic pyranopterin monophosphate (cPMP).</text>
</comment>
<dbReference type="Gene3D" id="3.30.70.640">
    <property type="entry name" value="Molybdopterin cofactor biosynthesis C (MoaC) domain"/>
    <property type="match status" value="1"/>
</dbReference>
<proteinExistence type="inferred from homology"/>
<comment type="subunit">
    <text evidence="6">Homohexamer; trimer of dimers.</text>
</comment>
<gene>
    <name evidence="6 8" type="primary">moaC</name>
    <name evidence="8" type="ORF">FXF47_02115</name>
</gene>
<evidence type="ECO:0000256" key="1">
    <source>
        <dbReference type="ARBA" id="ARBA00001637"/>
    </source>
</evidence>
<dbReference type="GO" id="GO:0061798">
    <property type="term" value="F:GTP 3',8'-cyclase activity"/>
    <property type="evidence" value="ECO:0007669"/>
    <property type="project" value="TreeGrafter"/>
</dbReference>
<comment type="similarity">
    <text evidence="6">Belongs to the MoaC family.</text>
</comment>
<dbReference type="PANTHER" id="PTHR22960">
    <property type="entry name" value="MOLYBDOPTERIN COFACTOR SYNTHESIS PROTEIN A"/>
    <property type="match status" value="1"/>
</dbReference>
<accession>A0A5D0MJP4</accession>
<dbReference type="SUPFAM" id="SSF55040">
    <property type="entry name" value="Molybdenum cofactor biosynthesis protein C, MoaC"/>
    <property type="match status" value="1"/>
</dbReference>
<protein>
    <recommendedName>
        <fullName evidence="3 6">Cyclic pyranopterin monophosphate synthase</fullName>
        <ecNumber evidence="3 6">4.6.1.17</ecNumber>
    </recommendedName>
    <alternativeName>
        <fullName evidence="6">Molybdenum cofactor biosynthesis protein C</fullName>
    </alternativeName>
</protein>
<evidence type="ECO:0000313" key="8">
    <source>
        <dbReference type="EMBL" id="TYB31833.1"/>
    </source>
</evidence>
<feature type="binding site" evidence="6">
    <location>
        <begin position="75"/>
        <end position="77"/>
    </location>
    <ligand>
        <name>substrate</name>
    </ligand>
</feature>
<dbReference type="GO" id="GO:0061799">
    <property type="term" value="F:cyclic pyranopterin monophosphate synthase activity"/>
    <property type="evidence" value="ECO:0007669"/>
    <property type="project" value="UniProtKB-UniRule"/>
</dbReference>
<evidence type="ECO:0000256" key="3">
    <source>
        <dbReference type="ARBA" id="ARBA00012575"/>
    </source>
</evidence>
<dbReference type="Pfam" id="PF01967">
    <property type="entry name" value="MoaC"/>
    <property type="match status" value="1"/>
</dbReference>
<feature type="domain" description="Molybdopterin cofactor biosynthesis C (MoaC)" evidence="7">
    <location>
        <begin position="15"/>
        <end position="148"/>
    </location>
</feature>
<evidence type="ECO:0000256" key="2">
    <source>
        <dbReference type="ARBA" id="ARBA00005046"/>
    </source>
</evidence>
<dbReference type="InterPro" id="IPR050105">
    <property type="entry name" value="MoCo_biosynth_MoaA/MoaC"/>
</dbReference>
<dbReference type="HAMAP" id="MF_01224_B">
    <property type="entry name" value="MoaC_B"/>
    <property type="match status" value="1"/>
</dbReference>
<dbReference type="AlphaFoldDB" id="A0A5D0MJP4"/>
<dbReference type="Proteomes" id="UP000324143">
    <property type="component" value="Unassembled WGS sequence"/>
</dbReference>
<dbReference type="CDD" id="cd01420">
    <property type="entry name" value="MoaC_PE"/>
    <property type="match status" value="1"/>
</dbReference>
<feature type="binding site" evidence="6">
    <location>
        <begin position="111"/>
        <end position="112"/>
    </location>
    <ligand>
        <name>substrate</name>
    </ligand>
</feature>
<name>A0A5D0MJP4_9BACT</name>
<evidence type="ECO:0000313" key="9">
    <source>
        <dbReference type="Proteomes" id="UP000324143"/>
    </source>
</evidence>
<comment type="pathway">
    <text evidence="2 6">Cofactor biosynthesis; molybdopterin biosynthesis.</text>
</comment>
<evidence type="ECO:0000259" key="7">
    <source>
        <dbReference type="Pfam" id="PF01967"/>
    </source>
</evidence>